<dbReference type="Proteomes" id="UP000003880">
    <property type="component" value="Unassembled WGS sequence"/>
</dbReference>
<protein>
    <submittedName>
        <fullName evidence="1">Uncharacterized protein</fullName>
    </submittedName>
</protein>
<evidence type="ECO:0000313" key="2">
    <source>
        <dbReference type="Proteomes" id="UP000003880"/>
    </source>
</evidence>
<proteinExistence type="predicted"/>
<name>D4BE95_9ENTR</name>
<dbReference type="AlphaFoldDB" id="D4BE95"/>
<accession>D4BE95</accession>
<sequence length="45" mass="4958">MFSGHTYSPGLVMVVVVTKSSILQKIGRVAVKKIKRNLCQLLNCP</sequence>
<evidence type="ECO:0000313" key="1">
    <source>
        <dbReference type="EMBL" id="EFE07644.1"/>
    </source>
</evidence>
<comment type="caution">
    <text evidence="1">The sequence shown here is derived from an EMBL/GenBank/DDBJ whole genome shotgun (WGS) entry which is preliminary data.</text>
</comment>
<reference evidence="1 2" key="1">
    <citation type="submission" date="2010-02" db="EMBL/GenBank/DDBJ databases">
        <authorList>
            <person name="Weinstock G."/>
            <person name="Sodergren E."/>
            <person name="Clifton S."/>
            <person name="Fulton L."/>
            <person name="Fulton B."/>
            <person name="Courtney L."/>
            <person name="Fronick C."/>
            <person name="Harrison M."/>
            <person name="Strong C."/>
            <person name="Farmer C."/>
            <person name="Delahaunty K."/>
            <person name="Markovic C."/>
            <person name="Hall O."/>
            <person name="Minx P."/>
            <person name="Tomlinson C."/>
            <person name="Mitreva M."/>
            <person name="Nelson J."/>
            <person name="Hou S."/>
            <person name="Wollam A."/>
            <person name="Pepin K.H."/>
            <person name="Johnson M."/>
            <person name="Bhonagiri V."/>
            <person name="Zhang X."/>
            <person name="Suruliraj S."/>
            <person name="Warren W."/>
            <person name="Chinwalla A."/>
            <person name="Mardis E.R."/>
            <person name="Wilson R.K."/>
        </authorList>
    </citation>
    <scope>NUCLEOTIDE SEQUENCE [LARGE SCALE GENOMIC DNA]</scope>
    <source>
        <strain evidence="1 2">ATCC 29220</strain>
    </source>
</reference>
<organism evidence="1 2">
    <name type="scientific">Citrobacter youngae ATCC 29220</name>
    <dbReference type="NCBI Taxonomy" id="500640"/>
    <lineage>
        <taxon>Bacteria</taxon>
        <taxon>Pseudomonadati</taxon>
        <taxon>Pseudomonadota</taxon>
        <taxon>Gammaproteobacteria</taxon>
        <taxon>Enterobacterales</taxon>
        <taxon>Enterobacteriaceae</taxon>
        <taxon>Citrobacter</taxon>
        <taxon>Citrobacter freundii complex</taxon>
    </lineage>
</organism>
<gene>
    <name evidence="1" type="ORF">CIT292_08827</name>
</gene>
<dbReference type="EMBL" id="ABWL02000013">
    <property type="protein sequence ID" value="EFE07644.1"/>
    <property type="molecule type" value="Genomic_DNA"/>
</dbReference>
<dbReference type="HOGENOM" id="CLU_3197847_0_0_6"/>